<gene>
    <name evidence="1" type="ORF">QLQ80_01980</name>
</gene>
<organism evidence="1 2">
    <name type="scientific">Mycoplasma phocimorsus</name>
    <dbReference type="NCBI Taxonomy" id="3045839"/>
    <lineage>
        <taxon>Bacteria</taxon>
        <taxon>Bacillati</taxon>
        <taxon>Mycoplasmatota</taxon>
        <taxon>Mollicutes</taxon>
        <taxon>Mycoplasmataceae</taxon>
        <taxon>Mycoplasma</taxon>
    </lineage>
</organism>
<dbReference type="Gene3D" id="3.30.1240.10">
    <property type="match status" value="1"/>
</dbReference>
<dbReference type="Pfam" id="PF08282">
    <property type="entry name" value="Hydrolase_3"/>
    <property type="match status" value="1"/>
</dbReference>
<dbReference type="InterPro" id="IPR006379">
    <property type="entry name" value="HAD-SF_hydro_IIB"/>
</dbReference>
<dbReference type="InterPro" id="IPR023214">
    <property type="entry name" value="HAD_sf"/>
</dbReference>
<dbReference type="EC" id="3.-.-.-" evidence="1"/>
<dbReference type="PANTHER" id="PTHR10000:SF8">
    <property type="entry name" value="HAD SUPERFAMILY HYDROLASE-LIKE, TYPE 3"/>
    <property type="match status" value="1"/>
</dbReference>
<dbReference type="Proteomes" id="UP001224428">
    <property type="component" value="Unassembled WGS sequence"/>
</dbReference>
<proteinExistence type="predicted"/>
<dbReference type="SUPFAM" id="SSF56784">
    <property type="entry name" value="HAD-like"/>
    <property type="match status" value="1"/>
</dbReference>
<dbReference type="GO" id="GO:0016791">
    <property type="term" value="F:phosphatase activity"/>
    <property type="evidence" value="ECO:0007669"/>
    <property type="project" value="TreeGrafter"/>
</dbReference>
<dbReference type="GO" id="GO:0005829">
    <property type="term" value="C:cytosol"/>
    <property type="evidence" value="ECO:0007669"/>
    <property type="project" value="TreeGrafter"/>
</dbReference>
<sequence length="269" mass="30714">MNYKIKFAAFDIDGTTLPYAKETFSPKIVEAFKKLHEKGIKIILASGREFVTIGHLLKSSIYADYFIGANGAFIYDIKNDKIIHEQPIYYKDFEILFEKLIPHVDSISIMDKDYGHMSKDSVTNTWFLAPHQDKLVELDNSFSKLDRQHLHLITVVTTNLNAYNLAEDIIENNYLNLQIQSIWERGLFIAAKGVTKSSALKRLMIHEKSSLKYLIAFGDSGNDIEMIRDAGIGVAMQDGDEKLKEYSDFIAPKCDEDGVYLQLEKMEII</sequence>
<dbReference type="InterPro" id="IPR000150">
    <property type="entry name" value="Cof"/>
</dbReference>
<dbReference type="RefSeq" id="WP_283823709.1">
    <property type="nucleotide sequence ID" value="NZ_JASDAY010000022.1"/>
</dbReference>
<name>A0AAJ1UWV4_9MOLU</name>
<dbReference type="InterPro" id="IPR036412">
    <property type="entry name" value="HAD-like_sf"/>
</dbReference>
<dbReference type="Gene3D" id="3.40.50.1000">
    <property type="entry name" value="HAD superfamily/HAD-like"/>
    <property type="match status" value="1"/>
</dbReference>
<evidence type="ECO:0000313" key="2">
    <source>
        <dbReference type="Proteomes" id="UP001224428"/>
    </source>
</evidence>
<dbReference type="EMBL" id="JASDDP010000019">
    <property type="protein sequence ID" value="MDJ1645855.1"/>
    <property type="molecule type" value="Genomic_DNA"/>
</dbReference>
<dbReference type="PANTHER" id="PTHR10000">
    <property type="entry name" value="PHOSPHOSERINE PHOSPHATASE"/>
    <property type="match status" value="1"/>
</dbReference>
<keyword evidence="1" id="KW-0378">Hydrolase</keyword>
<protein>
    <submittedName>
        <fullName evidence="1">HAD family hydrolase</fullName>
        <ecNumber evidence="1">3.-.-.-</ecNumber>
    </submittedName>
</protein>
<dbReference type="NCBIfam" id="TIGR01484">
    <property type="entry name" value="HAD-SF-IIB"/>
    <property type="match status" value="1"/>
</dbReference>
<dbReference type="NCBIfam" id="TIGR00099">
    <property type="entry name" value="Cof-subfamily"/>
    <property type="match status" value="1"/>
</dbReference>
<reference evidence="1" key="1">
    <citation type="submission" date="2023-05" db="EMBL/GenBank/DDBJ databases">
        <title>Mycoplasma phocimorsus sp. nov., isolated from Scandinavian patients with seal finger or septic arthritis after contact with seals.</title>
        <authorList>
            <person name="Skafte-Holm A."/>
            <person name="Pedersen T.R."/>
            <person name="Froelund M."/>
            <person name="Stegger M."/>
            <person name="Qvortrup K."/>
            <person name="Michaels D.L."/>
            <person name="Brown D.R."/>
            <person name="Jensen J.S."/>
        </authorList>
    </citation>
    <scope>NUCLEOTIDE SEQUENCE</scope>
    <source>
        <strain evidence="1">M5725</strain>
    </source>
</reference>
<accession>A0AAJ1UWV4</accession>
<dbReference type="PROSITE" id="PS01229">
    <property type="entry name" value="COF_2"/>
    <property type="match status" value="1"/>
</dbReference>
<keyword evidence="2" id="KW-1185">Reference proteome</keyword>
<dbReference type="AlphaFoldDB" id="A0AAJ1UWV4"/>
<dbReference type="GO" id="GO:0000287">
    <property type="term" value="F:magnesium ion binding"/>
    <property type="evidence" value="ECO:0007669"/>
    <property type="project" value="TreeGrafter"/>
</dbReference>
<comment type="caution">
    <text evidence="1">The sequence shown here is derived from an EMBL/GenBank/DDBJ whole genome shotgun (WGS) entry which is preliminary data.</text>
</comment>
<dbReference type="NCBIfam" id="NF045966">
    <property type="entry name" value="YcsE_rel_Pase"/>
    <property type="match status" value="1"/>
</dbReference>
<evidence type="ECO:0000313" key="1">
    <source>
        <dbReference type="EMBL" id="MDJ1645855.1"/>
    </source>
</evidence>